<dbReference type="Pfam" id="PF03765">
    <property type="entry name" value="CRAL_TRIO_N"/>
    <property type="match status" value="1"/>
</dbReference>
<evidence type="ECO:0000313" key="4">
    <source>
        <dbReference type="Proteomes" id="UP000772434"/>
    </source>
</evidence>
<name>A0A9P5Q3X8_9AGAR</name>
<dbReference type="PROSITE" id="PS50191">
    <property type="entry name" value="CRAL_TRIO"/>
    <property type="match status" value="1"/>
</dbReference>
<keyword evidence="4" id="KW-1185">Reference proteome</keyword>
<evidence type="ECO:0000259" key="2">
    <source>
        <dbReference type="PROSITE" id="PS50191"/>
    </source>
</evidence>
<comment type="caution">
    <text evidence="3">The sequence shown here is derived from an EMBL/GenBank/DDBJ whole genome shotgun (WGS) entry which is preliminary data.</text>
</comment>
<dbReference type="SMART" id="SM00516">
    <property type="entry name" value="SEC14"/>
    <property type="match status" value="1"/>
</dbReference>
<dbReference type="InterPro" id="IPR036273">
    <property type="entry name" value="CRAL/TRIO_N_dom_sf"/>
</dbReference>
<accession>A0A9P5Q3X8</accession>
<dbReference type="SUPFAM" id="SSF52087">
    <property type="entry name" value="CRAL/TRIO domain"/>
    <property type="match status" value="1"/>
</dbReference>
<reference evidence="3" key="1">
    <citation type="submission" date="2020-11" db="EMBL/GenBank/DDBJ databases">
        <authorList>
            <consortium name="DOE Joint Genome Institute"/>
            <person name="Ahrendt S."/>
            <person name="Riley R."/>
            <person name="Andreopoulos W."/>
            <person name="Labutti K."/>
            <person name="Pangilinan J."/>
            <person name="Ruiz-Duenas F.J."/>
            <person name="Barrasa J.M."/>
            <person name="Sanchez-Garcia M."/>
            <person name="Camarero S."/>
            <person name="Miyauchi S."/>
            <person name="Serrano A."/>
            <person name="Linde D."/>
            <person name="Babiker R."/>
            <person name="Drula E."/>
            <person name="Ayuso-Fernandez I."/>
            <person name="Pacheco R."/>
            <person name="Padilla G."/>
            <person name="Ferreira P."/>
            <person name="Barriuso J."/>
            <person name="Kellner H."/>
            <person name="Castanera R."/>
            <person name="Alfaro M."/>
            <person name="Ramirez L."/>
            <person name="Pisabarro A.G."/>
            <person name="Kuo A."/>
            <person name="Tritt A."/>
            <person name="Lipzen A."/>
            <person name="He G."/>
            <person name="Yan M."/>
            <person name="Ng V."/>
            <person name="Cullen D."/>
            <person name="Martin F."/>
            <person name="Rosso M.-N."/>
            <person name="Henrissat B."/>
            <person name="Hibbett D."/>
            <person name="Martinez A.T."/>
            <person name="Grigoriev I.V."/>
        </authorList>
    </citation>
    <scope>NUCLEOTIDE SEQUENCE</scope>
    <source>
        <strain evidence="3">AH 40177</strain>
    </source>
</reference>
<dbReference type="SUPFAM" id="SSF46938">
    <property type="entry name" value="CRAL/TRIO N-terminal domain"/>
    <property type="match status" value="1"/>
</dbReference>
<dbReference type="AlphaFoldDB" id="A0A9P5Q3X8"/>
<dbReference type="Gene3D" id="3.40.525.10">
    <property type="entry name" value="CRAL-TRIO lipid binding domain"/>
    <property type="match status" value="1"/>
</dbReference>
<dbReference type="Proteomes" id="UP000772434">
    <property type="component" value="Unassembled WGS sequence"/>
</dbReference>
<dbReference type="EMBL" id="JADNRY010000003">
    <property type="protein sequence ID" value="KAF9077661.1"/>
    <property type="molecule type" value="Genomic_DNA"/>
</dbReference>
<feature type="region of interest" description="Disordered" evidence="1">
    <location>
        <begin position="319"/>
        <end position="348"/>
    </location>
</feature>
<protein>
    <submittedName>
        <fullName evidence="3">CRAL-TRIO domain-containing protein</fullName>
    </submittedName>
</protein>
<evidence type="ECO:0000256" key="1">
    <source>
        <dbReference type="SAM" id="MobiDB-lite"/>
    </source>
</evidence>
<dbReference type="InterPro" id="IPR001251">
    <property type="entry name" value="CRAL-TRIO_dom"/>
</dbReference>
<dbReference type="InterPro" id="IPR011074">
    <property type="entry name" value="CRAL/TRIO_N_dom"/>
</dbReference>
<dbReference type="CDD" id="cd00170">
    <property type="entry name" value="SEC14"/>
    <property type="match status" value="1"/>
</dbReference>
<dbReference type="OrthoDB" id="1434354at2759"/>
<dbReference type="PANTHER" id="PTHR45657">
    <property type="entry name" value="CRAL-TRIO DOMAIN-CONTAINING PROTEIN YKL091C-RELATED"/>
    <property type="match status" value="1"/>
</dbReference>
<sequence length="348" mass="39037">MSRSSESETVILERFREELFSEGILHSGDTIGSDDGTLKRFLRARKFSIKDAKRMFIEAQDWRKQVNLDELYSKTDPFDYPEREAVFGCWPMWFHKLGRPLNFQSLGGLDLERLGREGVTPERHWETVLVNAECLTREIIPAAIKKHGRDADSVFVIVDLKGFGLAKFWQMKHLAQRCFQISQDYYPETMGKLAIINAPSTFTLIWNVIRPWLAKETANKVDILGSDYQEKLLELVDAENLPSILGGNCRCEEEGSLSEVARCHLSASGPWLEGRIGWGPHAKPGSNSESTVSDKPESDTSGALDDGISRLTSYAIDSDSNSVAGAGIEERVPKLPDTGNLEIEMKPQ</sequence>
<feature type="domain" description="CRAL-TRIO" evidence="2">
    <location>
        <begin position="68"/>
        <end position="253"/>
    </location>
</feature>
<dbReference type="SMART" id="SM01100">
    <property type="entry name" value="CRAL_TRIO_N"/>
    <property type="match status" value="1"/>
</dbReference>
<evidence type="ECO:0000313" key="3">
    <source>
        <dbReference type="EMBL" id="KAF9077661.1"/>
    </source>
</evidence>
<dbReference type="InterPro" id="IPR036865">
    <property type="entry name" value="CRAL-TRIO_dom_sf"/>
</dbReference>
<gene>
    <name evidence="3" type="ORF">BDP27DRAFT_1282692</name>
</gene>
<dbReference type="Pfam" id="PF00650">
    <property type="entry name" value="CRAL_TRIO"/>
    <property type="match status" value="1"/>
</dbReference>
<proteinExistence type="predicted"/>
<feature type="region of interest" description="Disordered" evidence="1">
    <location>
        <begin position="276"/>
        <end position="306"/>
    </location>
</feature>
<dbReference type="PANTHER" id="PTHR45657:SF1">
    <property type="entry name" value="CRAL-TRIO DOMAIN-CONTAINING PROTEIN YKL091C-RELATED"/>
    <property type="match status" value="1"/>
</dbReference>
<organism evidence="3 4">
    <name type="scientific">Rhodocollybia butyracea</name>
    <dbReference type="NCBI Taxonomy" id="206335"/>
    <lineage>
        <taxon>Eukaryota</taxon>
        <taxon>Fungi</taxon>
        <taxon>Dikarya</taxon>
        <taxon>Basidiomycota</taxon>
        <taxon>Agaricomycotina</taxon>
        <taxon>Agaricomycetes</taxon>
        <taxon>Agaricomycetidae</taxon>
        <taxon>Agaricales</taxon>
        <taxon>Marasmiineae</taxon>
        <taxon>Omphalotaceae</taxon>
        <taxon>Rhodocollybia</taxon>
    </lineage>
</organism>
<dbReference type="InterPro" id="IPR051026">
    <property type="entry name" value="PI/PC_transfer"/>
</dbReference>
<dbReference type="Gene3D" id="1.10.8.20">
    <property type="entry name" value="N-terminal domain of phosphatidylinositol transfer protein sec14p"/>
    <property type="match status" value="1"/>
</dbReference>